<dbReference type="GeneID" id="64948107"/>
<name>A0A3S9UDC9_9CAUD</name>
<sequence>MKKKIITAAVIAAAGLGLVGCTSDADVASENLSKAADNFEVPRRIVFFNGITDKYLLEISGRCSIAPDTGAKKLDVTCKVSDGYKKHFLGLSDNVSYFVEQIDGKNVSSDFYQVNFKPQSILPDIQLR</sequence>
<evidence type="ECO:0000313" key="1">
    <source>
        <dbReference type="EMBL" id="AZS08266.1"/>
    </source>
</evidence>
<protein>
    <recommendedName>
        <fullName evidence="3">Lipoprotein</fullName>
    </recommendedName>
</protein>
<dbReference type="Proteomes" id="UP000287856">
    <property type="component" value="Segment"/>
</dbReference>
<reference evidence="1 2" key="1">
    <citation type="submission" date="2018-12" db="EMBL/GenBank/DDBJ databases">
        <authorList>
            <person name="Stoner T.H."/>
            <person name="Garlena R.A."/>
            <person name="Russell D.A."/>
            <person name="Pope W.H."/>
            <person name="Jacobs-Sera D."/>
            <person name="Hatfull G.F."/>
        </authorList>
    </citation>
    <scope>NUCLEOTIDE SEQUENCE [LARGE SCALE GENOMIC DNA]</scope>
</reference>
<evidence type="ECO:0000313" key="2">
    <source>
        <dbReference type="Proteomes" id="UP000287856"/>
    </source>
</evidence>
<accession>A0A3S9UDC9</accession>
<gene>
    <name evidence="1" type="primary">65</name>
    <name evidence="1" type="ORF">PBI_IRONMAN_65</name>
</gene>
<organism evidence="1 2">
    <name type="scientific">Mycobacterium phage IronMan</name>
    <dbReference type="NCBI Taxonomy" id="2499042"/>
    <lineage>
        <taxon>Viruses</taxon>
        <taxon>Duplodnaviria</taxon>
        <taxon>Heunggongvirae</taxon>
        <taxon>Uroviricota</taxon>
        <taxon>Caudoviricetes</taxon>
        <taxon>Pukovnikvirus</taxon>
        <taxon>Pukovnikvirus ironman</taxon>
    </lineage>
</organism>
<keyword evidence="2" id="KW-1185">Reference proteome</keyword>
<dbReference type="InterPro" id="IPR058243">
    <property type="entry name" value="Phage_VG64"/>
</dbReference>
<evidence type="ECO:0008006" key="3">
    <source>
        <dbReference type="Google" id="ProtNLM"/>
    </source>
</evidence>
<dbReference type="PROSITE" id="PS51257">
    <property type="entry name" value="PROKAR_LIPOPROTEIN"/>
    <property type="match status" value="1"/>
</dbReference>
<dbReference type="RefSeq" id="YP_010064248.1">
    <property type="nucleotide sequence ID" value="NC_054814.1"/>
</dbReference>
<proteinExistence type="predicted"/>
<dbReference type="KEGG" id="vg:64948107"/>
<dbReference type="Pfam" id="PF25682">
    <property type="entry name" value="Phage_VG64"/>
    <property type="match status" value="1"/>
</dbReference>
<dbReference type="EMBL" id="MK279857">
    <property type="protein sequence ID" value="AZS08266.1"/>
    <property type="molecule type" value="Genomic_DNA"/>
</dbReference>